<evidence type="ECO:0000313" key="5">
    <source>
        <dbReference type="Proteomes" id="UP000251942"/>
    </source>
</evidence>
<reference evidence="3 5" key="2">
    <citation type="submission" date="2018-06" db="EMBL/GenBank/DDBJ databases">
        <authorList>
            <consortium name="Pathogen Informatics"/>
            <person name="Doyle S."/>
        </authorList>
    </citation>
    <scope>NUCLEOTIDE SEQUENCE [LARGE SCALE GENOMIC DNA]</scope>
    <source>
        <strain evidence="3 5">NCTC12022</strain>
    </source>
</reference>
<feature type="signal peptide" evidence="1">
    <location>
        <begin position="1"/>
        <end position="20"/>
    </location>
</feature>
<reference evidence="2 4" key="1">
    <citation type="submission" date="2015-11" db="EMBL/GenBank/DDBJ databases">
        <title>Genomic analysis of 38 Legionella species identifies large and diverse effector repertoires.</title>
        <authorList>
            <person name="Burstein D."/>
            <person name="Amaro F."/>
            <person name="Zusman T."/>
            <person name="Lifshitz Z."/>
            <person name="Cohen O."/>
            <person name="Gilbert J.A."/>
            <person name="Pupko T."/>
            <person name="Shuman H.A."/>
            <person name="Segal G."/>
        </authorList>
    </citation>
    <scope>NUCLEOTIDE SEQUENCE [LARGE SCALE GENOMIC DNA]</scope>
    <source>
        <strain evidence="2 4">WO-44C</strain>
    </source>
</reference>
<proteinExistence type="predicted"/>
<evidence type="ECO:0000313" key="2">
    <source>
        <dbReference type="EMBL" id="KTC94038.1"/>
    </source>
</evidence>
<evidence type="ECO:0008006" key="6">
    <source>
        <dbReference type="Google" id="ProtNLM"/>
    </source>
</evidence>
<accession>A0A0W0TER2</accession>
<dbReference type="Proteomes" id="UP000054698">
    <property type="component" value="Unassembled WGS sequence"/>
</dbReference>
<keyword evidence="1" id="KW-0732">Signal</keyword>
<dbReference type="EMBL" id="LNYB01000090">
    <property type="protein sequence ID" value="KTC94038.1"/>
    <property type="molecule type" value="Genomic_DNA"/>
</dbReference>
<dbReference type="EMBL" id="UASS01000003">
    <property type="protein sequence ID" value="SPX59849.1"/>
    <property type="molecule type" value="Genomic_DNA"/>
</dbReference>
<dbReference type="InterPro" id="IPR011250">
    <property type="entry name" value="OMP/PagP_B-barrel"/>
</dbReference>
<name>A0A0W0TER2_9GAMM</name>
<organism evidence="2 4">
    <name type="scientific">Legionella feeleii</name>
    <dbReference type="NCBI Taxonomy" id="453"/>
    <lineage>
        <taxon>Bacteria</taxon>
        <taxon>Pseudomonadati</taxon>
        <taxon>Pseudomonadota</taxon>
        <taxon>Gammaproteobacteria</taxon>
        <taxon>Legionellales</taxon>
        <taxon>Legionellaceae</taxon>
        <taxon>Legionella</taxon>
    </lineage>
</organism>
<gene>
    <name evidence="2" type="ORF">Lfee_3275</name>
    <name evidence="3" type="ORF">NCTC12022_00560</name>
</gene>
<dbReference type="Proteomes" id="UP000251942">
    <property type="component" value="Unassembled WGS sequence"/>
</dbReference>
<evidence type="ECO:0000256" key="1">
    <source>
        <dbReference type="SAM" id="SignalP"/>
    </source>
</evidence>
<feature type="chain" id="PRO_5036002985" description="Outer membrane protein beta-barrel domain-containing protein" evidence="1">
    <location>
        <begin position="21"/>
        <end position="209"/>
    </location>
</feature>
<evidence type="ECO:0000313" key="3">
    <source>
        <dbReference type="EMBL" id="SPX59849.1"/>
    </source>
</evidence>
<dbReference type="OrthoDB" id="5638045at2"/>
<dbReference type="RefSeq" id="WP_058448087.1">
    <property type="nucleotide sequence ID" value="NZ_CAAAHT010000072.1"/>
</dbReference>
<sequence length="209" mass="22859">MFKPIIALCLFLSVSVQAFAFDEVDCCQRWVIDGALGMAFYSAAVEKEQQVATGRLSVGRILATQTYWQAAIELGLQSGNTLALRFPKEAITALGGVEIEATMKPMLDALVSVRSETLIEFPLFSWVKAGVAYREMTVDKAAVNTSKGFSPEVMAGLGLQINEQAVMRLGYQYIHGQSPTLSVDEVNESAILRHLPAQQALLLGFSYQF</sequence>
<dbReference type="Gene3D" id="2.40.160.20">
    <property type="match status" value="1"/>
</dbReference>
<keyword evidence="4" id="KW-1185">Reference proteome</keyword>
<dbReference type="AlphaFoldDB" id="A0A0W0TER2"/>
<dbReference type="SUPFAM" id="SSF56925">
    <property type="entry name" value="OMPA-like"/>
    <property type="match status" value="1"/>
</dbReference>
<protein>
    <recommendedName>
        <fullName evidence="6">Outer membrane protein beta-barrel domain-containing protein</fullName>
    </recommendedName>
</protein>
<evidence type="ECO:0000313" key="4">
    <source>
        <dbReference type="Proteomes" id="UP000054698"/>
    </source>
</evidence>
<dbReference type="PATRIC" id="fig|453.4.peg.3579"/>